<dbReference type="SUPFAM" id="SSF53597">
    <property type="entry name" value="Dihydrofolate reductase-like"/>
    <property type="match status" value="1"/>
</dbReference>
<dbReference type="InterPro" id="IPR002734">
    <property type="entry name" value="RibDG_C"/>
</dbReference>
<proteinExistence type="predicted"/>
<evidence type="ECO:0000313" key="3">
    <source>
        <dbReference type="Proteomes" id="UP001499933"/>
    </source>
</evidence>
<dbReference type="Gene3D" id="3.40.430.10">
    <property type="entry name" value="Dihydrofolate Reductase, subunit A"/>
    <property type="match status" value="1"/>
</dbReference>
<evidence type="ECO:0000259" key="1">
    <source>
        <dbReference type="Pfam" id="PF01872"/>
    </source>
</evidence>
<organism evidence="2 3">
    <name type="scientific">Microbacterium deminutum</name>
    <dbReference type="NCBI Taxonomy" id="344164"/>
    <lineage>
        <taxon>Bacteria</taxon>
        <taxon>Bacillati</taxon>
        <taxon>Actinomycetota</taxon>
        <taxon>Actinomycetes</taxon>
        <taxon>Micrococcales</taxon>
        <taxon>Microbacteriaceae</taxon>
        <taxon>Microbacterium</taxon>
    </lineage>
</organism>
<comment type="caution">
    <text evidence="2">The sequence shown here is derived from an EMBL/GenBank/DDBJ whole genome shotgun (WGS) entry which is preliminary data.</text>
</comment>
<accession>A0ABP5BU43</accession>
<keyword evidence="3" id="KW-1185">Reference proteome</keyword>
<dbReference type="InterPro" id="IPR050765">
    <property type="entry name" value="Riboflavin_Biosynth_HTPR"/>
</dbReference>
<gene>
    <name evidence="2" type="ORF">GCM10009776_10600</name>
</gene>
<dbReference type="PANTHER" id="PTHR38011">
    <property type="entry name" value="DIHYDROFOLATE REDUCTASE FAMILY PROTEIN (AFU_ORTHOLOGUE AFUA_8G06820)"/>
    <property type="match status" value="1"/>
</dbReference>
<name>A0ABP5BU43_9MICO</name>
<dbReference type="Proteomes" id="UP001499933">
    <property type="component" value="Unassembled WGS sequence"/>
</dbReference>
<evidence type="ECO:0000313" key="2">
    <source>
        <dbReference type="EMBL" id="GAA1950474.1"/>
    </source>
</evidence>
<dbReference type="PANTHER" id="PTHR38011:SF11">
    <property type="entry name" value="2,5-DIAMINO-6-RIBOSYLAMINO-4(3H)-PYRIMIDINONE 5'-PHOSPHATE REDUCTASE"/>
    <property type="match status" value="1"/>
</dbReference>
<reference evidence="3" key="1">
    <citation type="journal article" date="2019" name="Int. J. Syst. Evol. Microbiol.">
        <title>The Global Catalogue of Microorganisms (GCM) 10K type strain sequencing project: providing services to taxonomists for standard genome sequencing and annotation.</title>
        <authorList>
            <consortium name="The Broad Institute Genomics Platform"/>
            <consortium name="The Broad Institute Genome Sequencing Center for Infectious Disease"/>
            <person name="Wu L."/>
            <person name="Ma J."/>
        </authorList>
    </citation>
    <scope>NUCLEOTIDE SEQUENCE [LARGE SCALE GENOMIC DNA]</scope>
    <source>
        <strain evidence="3">JCM 14901</strain>
    </source>
</reference>
<feature type="domain" description="Bacterial bifunctional deaminase-reductase C-terminal" evidence="1">
    <location>
        <begin position="7"/>
        <end position="176"/>
    </location>
</feature>
<sequence>MCLMTRVIFNTATTLNGYLADDADSLSWLFDVPGADEAEGGFSGFLEGIGALVMGSTTYEWVVGHEDLVEHPEKWFYPEQPAFVLSSRALPAVSGADIRFRSGEVAAIWDEVRTAAGDRDVWLVGGGDLVGQFADAGHLDEIRVSVAPVTLPSGRPLLPRRIESDRLRLESVRQAGQFAELVYSVRAVR</sequence>
<dbReference type="InterPro" id="IPR024072">
    <property type="entry name" value="DHFR-like_dom_sf"/>
</dbReference>
<dbReference type="EMBL" id="BAAAOG010000001">
    <property type="protein sequence ID" value="GAA1950474.1"/>
    <property type="molecule type" value="Genomic_DNA"/>
</dbReference>
<protein>
    <submittedName>
        <fullName evidence="2">Dihydrofolate reductase family protein</fullName>
    </submittedName>
</protein>
<dbReference type="Pfam" id="PF01872">
    <property type="entry name" value="RibD_C"/>
    <property type="match status" value="1"/>
</dbReference>